<organism evidence="1 2">
    <name type="scientific">Elizabethkingia ursingii</name>
    <dbReference type="NCBI Taxonomy" id="1756150"/>
    <lineage>
        <taxon>Bacteria</taxon>
        <taxon>Pseudomonadati</taxon>
        <taxon>Bacteroidota</taxon>
        <taxon>Flavobacteriia</taxon>
        <taxon>Flavobacteriales</taxon>
        <taxon>Weeksellaceae</taxon>
        <taxon>Elizabethkingia</taxon>
    </lineage>
</organism>
<dbReference type="EMBL" id="MAIC01000016">
    <property type="protein sequence ID" value="OPB73639.1"/>
    <property type="molecule type" value="Genomic_DNA"/>
</dbReference>
<name>A0AAJ3NAX6_9FLAO</name>
<evidence type="ECO:0000313" key="2">
    <source>
        <dbReference type="Proteomes" id="UP000190816"/>
    </source>
</evidence>
<reference evidence="1 2" key="1">
    <citation type="submission" date="2016-06" db="EMBL/GenBank/DDBJ databases">
        <authorList>
            <person name="Nicholson A.C."/>
        </authorList>
    </citation>
    <scope>NUCLEOTIDE SEQUENCE [LARGE SCALE GENOMIC DNA]</scope>
    <source>
        <strain evidence="1 2">G4123</strain>
    </source>
</reference>
<sequence>MQLTHLSGITGEYVKDFKATGRTYYSTVVKLEDGREYVAPSHEFSGVDGIKFIKVSYIRENSYMKVYRHDPPFYKGLRITLDKTDTNLLFQETDSWIDFRSVGYLITHISEEDFKKIYIKAIERLHSHFINSKKKL</sequence>
<evidence type="ECO:0000313" key="1">
    <source>
        <dbReference type="EMBL" id="OPB73639.1"/>
    </source>
</evidence>
<proteinExistence type="predicted"/>
<gene>
    <name evidence="1" type="ORF">BAY32_11395</name>
</gene>
<accession>A0AAJ3NAX6</accession>
<dbReference type="RefSeq" id="WP_078402581.1">
    <property type="nucleotide sequence ID" value="NZ_CP016377.1"/>
</dbReference>
<comment type="caution">
    <text evidence="1">The sequence shown here is derived from an EMBL/GenBank/DDBJ whole genome shotgun (WGS) entry which is preliminary data.</text>
</comment>
<dbReference type="AlphaFoldDB" id="A0AAJ3NAX6"/>
<dbReference type="Proteomes" id="UP000190816">
    <property type="component" value="Unassembled WGS sequence"/>
</dbReference>
<dbReference type="KEGG" id="ego:BBD34_04825"/>
<protein>
    <submittedName>
        <fullName evidence="1">Uncharacterized protein</fullName>
    </submittedName>
</protein>